<dbReference type="InParanoid" id="D6TWE7"/>
<evidence type="ECO:0000259" key="6">
    <source>
        <dbReference type="Pfam" id="PF02656"/>
    </source>
</evidence>
<feature type="transmembrane region" description="Helical" evidence="5">
    <location>
        <begin position="66"/>
        <end position="88"/>
    </location>
</feature>
<dbReference type="InterPro" id="IPR003807">
    <property type="entry name" value="DUF202"/>
</dbReference>
<feature type="domain" description="DUF202" evidence="6">
    <location>
        <begin position="21"/>
        <end position="95"/>
    </location>
</feature>
<evidence type="ECO:0000256" key="1">
    <source>
        <dbReference type="ARBA" id="ARBA00004127"/>
    </source>
</evidence>
<evidence type="ECO:0000256" key="4">
    <source>
        <dbReference type="ARBA" id="ARBA00023136"/>
    </source>
</evidence>
<keyword evidence="2 5" id="KW-0812">Transmembrane</keyword>
<name>D6TWE7_KTERA</name>
<dbReference type="Pfam" id="PF02656">
    <property type="entry name" value="DUF202"/>
    <property type="match status" value="1"/>
</dbReference>
<dbReference type="OrthoDB" id="582337at2"/>
<keyword evidence="4 5" id="KW-0472">Membrane</keyword>
<evidence type="ECO:0000313" key="7">
    <source>
        <dbReference type="EMBL" id="EFH84530.1"/>
    </source>
</evidence>
<evidence type="ECO:0000256" key="2">
    <source>
        <dbReference type="ARBA" id="ARBA00022692"/>
    </source>
</evidence>
<keyword evidence="8" id="KW-1185">Reference proteome</keyword>
<reference evidence="7 8" key="1">
    <citation type="journal article" date="2011" name="Stand. Genomic Sci.">
        <title>Non-contiguous finished genome sequence and contextual data of the filamentous soil bacterium Ktedonobacter racemifer type strain (SOSP1-21).</title>
        <authorList>
            <person name="Chang Y.J."/>
            <person name="Land M."/>
            <person name="Hauser L."/>
            <person name="Chertkov O."/>
            <person name="Del Rio T.G."/>
            <person name="Nolan M."/>
            <person name="Copeland A."/>
            <person name="Tice H."/>
            <person name="Cheng J.F."/>
            <person name="Lucas S."/>
            <person name="Han C."/>
            <person name="Goodwin L."/>
            <person name="Pitluck S."/>
            <person name="Ivanova N."/>
            <person name="Ovchinikova G."/>
            <person name="Pati A."/>
            <person name="Chen A."/>
            <person name="Palaniappan K."/>
            <person name="Mavromatis K."/>
            <person name="Liolios K."/>
            <person name="Brettin T."/>
            <person name="Fiebig A."/>
            <person name="Rohde M."/>
            <person name="Abt B."/>
            <person name="Goker M."/>
            <person name="Detter J.C."/>
            <person name="Woyke T."/>
            <person name="Bristow J."/>
            <person name="Eisen J.A."/>
            <person name="Markowitz V."/>
            <person name="Hugenholtz P."/>
            <person name="Kyrpides N.C."/>
            <person name="Klenk H.P."/>
            <person name="Lapidus A."/>
        </authorList>
    </citation>
    <scope>NUCLEOTIDE SEQUENCE [LARGE SCALE GENOMIC DNA]</scope>
    <source>
        <strain evidence="8">DSM 44963</strain>
    </source>
</reference>
<accession>D6TWE7</accession>
<comment type="caution">
    <text evidence="7">The sequence shown here is derived from an EMBL/GenBank/DDBJ whole genome shotgun (WGS) entry which is preliminary data.</text>
</comment>
<feature type="transmembrane region" description="Helical" evidence="5">
    <location>
        <begin position="35"/>
        <end position="54"/>
    </location>
</feature>
<dbReference type="GO" id="GO:0012505">
    <property type="term" value="C:endomembrane system"/>
    <property type="evidence" value="ECO:0007669"/>
    <property type="project" value="UniProtKB-SubCell"/>
</dbReference>
<evidence type="ECO:0000256" key="5">
    <source>
        <dbReference type="SAM" id="Phobius"/>
    </source>
</evidence>
<dbReference type="EMBL" id="ADVG01000003">
    <property type="protein sequence ID" value="EFH84530.1"/>
    <property type="molecule type" value="Genomic_DNA"/>
</dbReference>
<dbReference type="eggNOG" id="COG2149">
    <property type="taxonomic scope" value="Bacteria"/>
</dbReference>
<proteinExistence type="predicted"/>
<dbReference type="Proteomes" id="UP000004508">
    <property type="component" value="Unassembled WGS sequence"/>
</dbReference>
<comment type="subcellular location">
    <subcellularLocation>
        <location evidence="1">Endomembrane system</location>
        <topology evidence="1">Multi-pass membrane protein</topology>
    </subcellularLocation>
</comment>
<dbReference type="AlphaFoldDB" id="D6TWE7"/>
<gene>
    <name evidence="7" type="ORF">Krac_5599</name>
</gene>
<organism evidence="7 8">
    <name type="scientific">Ktedonobacter racemifer DSM 44963</name>
    <dbReference type="NCBI Taxonomy" id="485913"/>
    <lineage>
        <taxon>Bacteria</taxon>
        <taxon>Bacillati</taxon>
        <taxon>Chloroflexota</taxon>
        <taxon>Ktedonobacteria</taxon>
        <taxon>Ktedonobacterales</taxon>
        <taxon>Ktedonobacteraceae</taxon>
        <taxon>Ktedonobacter</taxon>
    </lineage>
</organism>
<evidence type="ECO:0000313" key="8">
    <source>
        <dbReference type="Proteomes" id="UP000004508"/>
    </source>
</evidence>
<dbReference type="RefSeq" id="WP_007916166.1">
    <property type="nucleotide sequence ID" value="NZ_ADVG01000003.1"/>
</dbReference>
<protein>
    <recommendedName>
        <fullName evidence="6">DUF202 domain-containing protein</fullName>
    </recommendedName>
</protein>
<keyword evidence="3 5" id="KW-1133">Transmembrane helix</keyword>
<feature type="transmembrane region" description="Helical" evidence="5">
    <location>
        <begin position="109"/>
        <end position="132"/>
    </location>
</feature>
<evidence type="ECO:0000256" key="3">
    <source>
        <dbReference type="ARBA" id="ARBA00022989"/>
    </source>
</evidence>
<sequence length="133" mass="14344">MGASHISTDVSDENAAKQVHEAIEKTLMGWIKTSLSLIGFGFALGEAFHLVRTGGPRNFVDTLREYLITSVAVGLIILGVLGLLGAIIQCRWSLKRLKQGSATTYEKPWRLSVLVAVLLMIIGLLALVAMALP</sequence>